<dbReference type="Proteomes" id="UP000664414">
    <property type="component" value="Unassembled WGS sequence"/>
</dbReference>
<accession>A0A8J7PJI3</accession>
<keyword evidence="1" id="KW-1133">Transmembrane helix</keyword>
<name>A0A8J7PJI3_9PROT</name>
<organism evidence="2 3">
    <name type="scientific">Candidatus Paracaedimonas acanthamoebae</name>
    <dbReference type="NCBI Taxonomy" id="244581"/>
    <lineage>
        <taxon>Bacteria</taxon>
        <taxon>Pseudomonadati</taxon>
        <taxon>Pseudomonadota</taxon>
        <taxon>Alphaproteobacteria</taxon>
        <taxon>Holosporales</taxon>
        <taxon>Caedimonadaceae</taxon>
        <taxon>Candidatus Paracaedimonas</taxon>
    </lineage>
</organism>
<protein>
    <submittedName>
        <fullName evidence="2">Uncharacterized protein</fullName>
    </submittedName>
</protein>
<feature type="transmembrane region" description="Helical" evidence="1">
    <location>
        <begin position="21"/>
        <end position="42"/>
    </location>
</feature>
<keyword evidence="1" id="KW-0472">Membrane</keyword>
<sequence>MMFALNLLDLFLKSKEKSFSWLCTLGTCFILGGLGFGLYFGFHYLVPFLGAFETGLLLSGSLLFVGGILMVIARQKSQKTMINKSLETLKHKAEDLHLKEAYANHKELILAVSVVAGFLLPLFTKLRKDQNSKVV</sequence>
<evidence type="ECO:0000256" key="1">
    <source>
        <dbReference type="SAM" id="Phobius"/>
    </source>
</evidence>
<keyword evidence="1" id="KW-0812">Transmembrane</keyword>
<proteinExistence type="predicted"/>
<feature type="transmembrane region" description="Helical" evidence="1">
    <location>
        <begin position="48"/>
        <end position="72"/>
    </location>
</feature>
<gene>
    <name evidence="2" type="ORF">J0H12_05560</name>
</gene>
<evidence type="ECO:0000313" key="3">
    <source>
        <dbReference type="Proteomes" id="UP000664414"/>
    </source>
</evidence>
<evidence type="ECO:0000313" key="2">
    <source>
        <dbReference type="EMBL" id="MBN9413370.1"/>
    </source>
</evidence>
<comment type="caution">
    <text evidence="2">The sequence shown here is derived from an EMBL/GenBank/DDBJ whole genome shotgun (WGS) entry which is preliminary data.</text>
</comment>
<dbReference type="EMBL" id="JAFKGL010000022">
    <property type="protein sequence ID" value="MBN9413370.1"/>
    <property type="molecule type" value="Genomic_DNA"/>
</dbReference>
<reference evidence="2" key="1">
    <citation type="submission" date="2021-02" db="EMBL/GenBank/DDBJ databases">
        <title>Thiocyanate and organic carbon inputs drive convergent selection for specific autotrophic Afipia and Thiobacillus strains within complex microbiomes.</title>
        <authorList>
            <person name="Huddy R.J."/>
            <person name="Sachdeva R."/>
            <person name="Kadzinga F."/>
            <person name="Kantor R.S."/>
            <person name="Harrison S.T.L."/>
            <person name="Banfield J.F."/>
        </authorList>
    </citation>
    <scope>NUCLEOTIDE SEQUENCE</scope>
    <source>
        <strain evidence="2">SCN18_10_11_15_R4_P_38_20</strain>
    </source>
</reference>
<dbReference type="AlphaFoldDB" id="A0A8J7PJI3"/>